<dbReference type="AlphaFoldDB" id="A0A9P8EP23"/>
<protein>
    <submittedName>
        <fullName evidence="2">Uncharacterized protein</fullName>
    </submittedName>
</protein>
<evidence type="ECO:0000256" key="1">
    <source>
        <dbReference type="SAM" id="MobiDB-lite"/>
    </source>
</evidence>
<reference evidence="2" key="1">
    <citation type="journal article" date="2021" name="J Fungi (Basel)">
        <title>Virulence traits and population genomics of the black yeast Aureobasidium melanogenum.</title>
        <authorList>
            <person name="Cernosa A."/>
            <person name="Sun X."/>
            <person name="Gostincar C."/>
            <person name="Fang C."/>
            <person name="Gunde-Cimerman N."/>
            <person name="Song Z."/>
        </authorList>
    </citation>
    <scope>NUCLEOTIDE SEQUENCE</scope>
    <source>
        <strain evidence="2">EXF-9911</strain>
    </source>
</reference>
<gene>
    <name evidence="2" type="ORF">KCU76_g4647</name>
</gene>
<dbReference type="OrthoDB" id="3876773at2759"/>
<accession>A0A9P8EP23</accession>
<feature type="non-terminal residue" evidence="2">
    <location>
        <position position="583"/>
    </location>
</feature>
<evidence type="ECO:0000313" key="2">
    <source>
        <dbReference type="EMBL" id="KAG9695205.1"/>
    </source>
</evidence>
<dbReference type="EMBL" id="JAHFXF010000137">
    <property type="protein sequence ID" value="KAG9695205.1"/>
    <property type="molecule type" value="Genomic_DNA"/>
</dbReference>
<feature type="compositionally biased region" description="Polar residues" evidence="1">
    <location>
        <begin position="290"/>
        <end position="313"/>
    </location>
</feature>
<feature type="compositionally biased region" description="Polar residues" evidence="1">
    <location>
        <begin position="197"/>
        <end position="215"/>
    </location>
</feature>
<feature type="compositionally biased region" description="Low complexity" evidence="1">
    <location>
        <begin position="225"/>
        <end position="240"/>
    </location>
</feature>
<name>A0A9P8EP23_AURME</name>
<organism evidence="2 3">
    <name type="scientific">Aureobasidium melanogenum</name>
    <name type="common">Aureobasidium pullulans var. melanogenum</name>
    <dbReference type="NCBI Taxonomy" id="46634"/>
    <lineage>
        <taxon>Eukaryota</taxon>
        <taxon>Fungi</taxon>
        <taxon>Dikarya</taxon>
        <taxon>Ascomycota</taxon>
        <taxon>Pezizomycotina</taxon>
        <taxon>Dothideomycetes</taxon>
        <taxon>Dothideomycetidae</taxon>
        <taxon>Dothideales</taxon>
        <taxon>Saccotheciaceae</taxon>
        <taxon>Aureobasidium</taxon>
    </lineage>
</organism>
<feature type="compositionally biased region" description="Acidic residues" evidence="1">
    <location>
        <begin position="380"/>
        <end position="413"/>
    </location>
</feature>
<feature type="region of interest" description="Disordered" evidence="1">
    <location>
        <begin position="197"/>
        <end position="458"/>
    </location>
</feature>
<comment type="caution">
    <text evidence="2">The sequence shown here is derived from an EMBL/GenBank/DDBJ whole genome shotgun (WGS) entry which is preliminary data.</text>
</comment>
<evidence type="ECO:0000313" key="3">
    <source>
        <dbReference type="Proteomes" id="UP000779574"/>
    </source>
</evidence>
<reference evidence="2" key="2">
    <citation type="submission" date="2021-08" db="EMBL/GenBank/DDBJ databases">
        <authorList>
            <person name="Gostincar C."/>
            <person name="Sun X."/>
            <person name="Song Z."/>
            <person name="Gunde-Cimerman N."/>
        </authorList>
    </citation>
    <scope>NUCLEOTIDE SEQUENCE</scope>
    <source>
        <strain evidence="2">EXF-9911</strain>
    </source>
</reference>
<sequence length="583" mass="64659">MCYHRYTSHPCGHKSQSLGKCNVDILATQVLFCNNYHVLSDASLTFCGGSYCKEDKETAYWVENGLTLLTACNDDLVDIKYRLQTLHQELTVAAKYRDAFGPQQGKEIDRVRTKHEEYVELRQRGAETRDRRQLILDGIKKAREKQQAVHADRMRRLQQYVNAHKPQSAVAASPQGIPKASHMFEGRRLMKRAESSIWETGDTSATPCRPTTNLLISPFRHTPKLPDSPALAYSSSPSLATPISLADRRAEVMSSSSPRKKRRGRPPKASQMDDVETQSQIISEVPSRGAQINNDDSPVANNQRPAPKLQTTKRSNKKESPAQRVSLAGVRRSGRTKQRVSYAESPSPSPEHSALDQPKRSTRATRAPRNKRMSQQDDVYAIDEDDGGEEDHDFEDDDEWQGGDGNAEDDMDIEPTPFVKARSSTKRTAVSPPGSSRSTKRQAMIAPRNTAHCGSDDGETMDVDAEYELDQGYTYSTIPSTTSKGACDMPSTPQTHNMAIENKSNLLYNAKPTIGPLNPNALNFQSQNPAGPDVSPLRRSDWLNGLDGADAVLSLADIDDPYNYDFDVYAMSKVVANLDAQQG</sequence>
<dbReference type="Proteomes" id="UP000779574">
    <property type="component" value="Unassembled WGS sequence"/>
</dbReference>
<feature type="compositionally biased region" description="Basic residues" evidence="1">
    <location>
        <begin position="360"/>
        <end position="372"/>
    </location>
</feature>
<proteinExistence type="predicted"/>